<reference evidence="3" key="1">
    <citation type="submission" date="2018-11" db="EMBL/GenBank/DDBJ databases">
        <authorList>
            <person name="Alioto T."/>
            <person name="Alioto T."/>
        </authorList>
    </citation>
    <scope>NUCLEOTIDE SEQUENCE</scope>
</reference>
<proteinExistence type="predicted"/>
<dbReference type="Proteomes" id="UP000596742">
    <property type="component" value="Unassembled WGS sequence"/>
</dbReference>
<keyword evidence="4" id="KW-1185">Reference proteome</keyword>
<accession>A0A8B6G038</accession>
<evidence type="ECO:0000256" key="1">
    <source>
        <dbReference type="SAM" id="Coils"/>
    </source>
</evidence>
<sequence length="505" mass="59901">MSDLSSSYFRVDSDKKPASCSCAHSENYYKCRISLLEKQKHTLEKELQRFAKNEDYQSLANDYLNKFRDLKNIMDRKIDACPDCKMKEQHMQQYKAERNELKVDRQRLEKLLANLAGERNDLAQNLQKKEFENTKLVERNQSLETQDEEQMIALRDANDDLEEHIQMLERCRKEKNDAESKLSDYIIKNDSVKCQCEIAQLQKNLKRQKQRSDQQIYNLAMNLKEKENELQQGTQRFNELNEKLKEMERQGKDISLRDKNELLEEQKNNRKLVKDNESLKEKIFEIENNHAEEKKQRIDIESKMQHQISNLKIQTSRADKKVTHSEKELEQMKSKFNEQKSLFNSRGSQLEREIKELKLELDEMRKSTDNQCYSSGGGRSDTEKENISLRNELREALKNIEKIRQEYSDLSEKYETGMISTKRTIESLEREKDSLEQEKANFRAKLDQIQSDVNRCKNEQVHQQDSSHGTIENLLQQNRKLDNDRELLRGKIFSLGNEKIKLENL</sequence>
<comment type="caution">
    <text evidence="3">The sequence shown here is derived from an EMBL/GenBank/DDBJ whole genome shotgun (WGS) entry which is preliminary data.</text>
</comment>
<organism evidence="3 4">
    <name type="scientific">Mytilus galloprovincialis</name>
    <name type="common">Mediterranean mussel</name>
    <dbReference type="NCBI Taxonomy" id="29158"/>
    <lineage>
        <taxon>Eukaryota</taxon>
        <taxon>Metazoa</taxon>
        <taxon>Spiralia</taxon>
        <taxon>Lophotrochozoa</taxon>
        <taxon>Mollusca</taxon>
        <taxon>Bivalvia</taxon>
        <taxon>Autobranchia</taxon>
        <taxon>Pteriomorphia</taxon>
        <taxon>Mytilida</taxon>
        <taxon>Mytiloidea</taxon>
        <taxon>Mytilidae</taxon>
        <taxon>Mytilinae</taxon>
        <taxon>Mytilus</taxon>
    </lineage>
</organism>
<dbReference type="EMBL" id="UYJE01007676">
    <property type="protein sequence ID" value="VDI56869.1"/>
    <property type="molecule type" value="Genomic_DNA"/>
</dbReference>
<protein>
    <submittedName>
        <fullName evidence="3">Uncharacterized protein</fullName>
    </submittedName>
</protein>
<evidence type="ECO:0000313" key="3">
    <source>
        <dbReference type="EMBL" id="VDI56869.1"/>
    </source>
</evidence>
<feature type="coiled-coil region" evidence="1">
    <location>
        <begin position="84"/>
        <end position="296"/>
    </location>
</feature>
<gene>
    <name evidence="3" type="ORF">MGAL_10B085340</name>
</gene>
<dbReference type="AlphaFoldDB" id="A0A8B6G038"/>
<name>A0A8B6G038_MYTGA</name>
<keyword evidence="1" id="KW-0175">Coiled coil</keyword>
<evidence type="ECO:0000256" key="2">
    <source>
        <dbReference type="SAM" id="MobiDB-lite"/>
    </source>
</evidence>
<evidence type="ECO:0000313" key="4">
    <source>
        <dbReference type="Proteomes" id="UP000596742"/>
    </source>
</evidence>
<feature type="region of interest" description="Disordered" evidence="2">
    <location>
        <begin position="366"/>
        <end position="386"/>
    </location>
</feature>